<dbReference type="Gene3D" id="3.40.50.10900">
    <property type="entry name" value="PAC-like subunit"/>
    <property type="match status" value="1"/>
</dbReference>
<name>A0ABR9DSE4_9MICO</name>
<dbReference type="InterPro" id="IPR038389">
    <property type="entry name" value="PSMG2_sf"/>
</dbReference>
<dbReference type="InterPro" id="IPR008492">
    <property type="entry name" value="Rv2714-like"/>
</dbReference>
<proteinExistence type="predicted"/>
<dbReference type="Proteomes" id="UP000642107">
    <property type="component" value="Unassembled WGS sequence"/>
</dbReference>
<organism evidence="1 2">
    <name type="scientific">Flavimobilis rhizosphaerae</name>
    <dbReference type="NCBI Taxonomy" id="2775421"/>
    <lineage>
        <taxon>Bacteria</taxon>
        <taxon>Bacillati</taxon>
        <taxon>Actinomycetota</taxon>
        <taxon>Actinomycetes</taxon>
        <taxon>Micrococcales</taxon>
        <taxon>Jonesiaceae</taxon>
        <taxon>Flavimobilis</taxon>
    </lineage>
</organism>
<dbReference type="EMBL" id="JACZDF010000005">
    <property type="protein sequence ID" value="MBD9699839.1"/>
    <property type="molecule type" value="Genomic_DNA"/>
</dbReference>
<protein>
    <submittedName>
        <fullName evidence="1">PAC2 family protein</fullName>
    </submittedName>
</protein>
<dbReference type="PIRSF" id="PIRSF028754">
    <property type="entry name" value="UCP028754"/>
    <property type="match status" value="1"/>
</dbReference>
<reference evidence="1 2" key="1">
    <citation type="submission" date="2020-09" db="EMBL/GenBank/DDBJ databases">
        <title>Flavimobilis rhizosphaerae sp. nov., isolated from rhizosphere soil of Spartina alterniflora.</title>
        <authorList>
            <person name="Hanqin C."/>
        </authorList>
    </citation>
    <scope>NUCLEOTIDE SEQUENCE [LARGE SCALE GENOMIC DNA]</scope>
    <source>
        <strain evidence="1 2">GY 10621</strain>
    </source>
</reference>
<comment type="caution">
    <text evidence="1">The sequence shown here is derived from an EMBL/GenBank/DDBJ whole genome shotgun (WGS) entry which is preliminary data.</text>
</comment>
<dbReference type="PANTHER" id="PTHR35610:SF7">
    <property type="entry name" value="3-ISOPROPYLMALATE DEHYDRATASE"/>
    <property type="match status" value="1"/>
</dbReference>
<dbReference type="InterPro" id="IPR019151">
    <property type="entry name" value="Proteasome_assmbl_chaperone_2"/>
</dbReference>
<dbReference type="SUPFAM" id="SSF159659">
    <property type="entry name" value="Cgl1923-like"/>
    <property type="match status" value="1"/>
</dbReference>
<accession>A0ABR9DSE4</accession>
<gene>
    <name evidence="1" type="ORF">IGS67_10095</name>
</gene>
<sequence>MDSTDLPEQPPARDTVLVAAFEGWNDAGGAATAAVLHLVEHLGATKVADIDPEEFYDFQVNRPVVATEEDGSRSLTWPTTTFATVTVGTRRLVLVHATEPSMRWRTYCAEVLRIADSLGVGTVVTLGGLLADVPHSRPIPVTATSDDLATRAMLDLPSSTYEGPTGIVGVLQAAARTHSMHGFSVWAAIPHYVAHGPSPKATLAILSRLEELLGITVPLGDLVDDARAWEDGVDVLAGEDEEIAEYVAQLEAAKDAVDLPEASGDAIAREFERYLRRREDGKGDGPTRPGGPAA</sequence>
<dbReference type="PANTHER" id="PTHR35610">
    <property type="entry name" value="3-ISOPROPYLMALATE DEHYDRATASE-RELATED"/>
    <property type="match status" value="1"/>
</dbReference>
<dbReference type="RefSeq" id="WP_192280377.1">
    <property type="nucleotide sequence ID" value="NZ_JACZDF010000005.1"/>
</dbReference>
<evidence type="ECO:0000313" key="2">
    <source>
        <dbReference type="Proteomes" id="UP000642107"/>
    </source>
</evidence>
<evidence type="ECO:0000313" key="1">
    <source>
        <dbReference type="EMBL" id="MBD9699839.1"/>
    </source>
</evidence>
<keyword evidence="2" id="KW-1185">Reference proteome</keyword>
<dbReference type="Pfam" id="PF09754">
    <property type="entry name" value="PAC2"/>
    <property type="match status" value="1"/>
</dbReference>